<dbReference type="InterPro" id="IPR000595">
    <property type="entry name" value="cNMP-bd_dom"/>
</dbReference>
<dbReference type="CDD" id="cd00038">
    <property type="entry name" value="CAP_ED"/>
    <property type="match status" value="1"/>
</dbReference>
<dbReference type="SUPFAM" id="SSF51206">
    <property type="entry name" value="cAMP-binding domain-like"/>
    <property type="match status" value="1"/>
</dbReference>
<comment type="caution">
    <text evidence="2">The sequence shown here is derived from an EMBL/GenBank/DDBJ whole genome shotgun (WGS) entry which is preliminary data.</text>
</comment>
<dbReference type="Gene3D" id="2.60.120.10">
    <property type="entry name" value="Jelly Rolls"/>
    <property type="match status" value="1"/>
</dbReference>
<reference evidence="3" key="1">
    <citation type="journal article" date="2019" name="Int. J. Syst. Evol. Microbiol.">
        <title>The Global Catalogue of Microorganisms (GCM) 10K type strain sequencing project: providing services to taxonomists for standard genome sequencing and annotation.</title>
        <authorList>
            <consortium name="The Broad Institute Genomics Platform"/>
            <consortium name="The Broad Institute Genome Sequencing Center for Infectious Disease"/>
            <person name="Wu L."/>
            <person name="Ma J."/>
        </authorList>
    </citation>
    <scope>NUCLEOTIDE SEQUENCE [LARGE SCALE GENOMIC DNA]</scope>
    <source>
        <strain evidence="3">KCTC 42805</strain>
    </source>
</reference>
<dbReference type="EMBL" id="JBHULN010000013">
    <property type="protein sequence ID" value="MFD2572778.1"/>
    <property type="molecule type" value="Genomic_DNA"/>
</dbReference>
<evidence type="ECO:0000259" key="1">
    <source>
        <dbReference type="Pfam" id="PF00027"/>
    </source>
</evidence>
<organism evidence="2 3">
    <name type="scientific">Spirosoma soli</name>
    <dbReference type="NCBI Taxonomy" id="1770529"/>
    <lineage>
        <taxon>Bacteria</taxon>
        <taxon>Pseudomonadati</taxon>
        <taxon>Bacteroidota</taxon>
        <taxon>Cytophagia</taxon>
        <taxon>Cytophagales</taxon>
        <taxon>Cytophagaceae</taxon>
        <taxon>Spirosoma</taxon>
    </lineage>
</organism>
<evidence type="ECO:0000313" key="2">
    <source>
        <dbReference type="EMBL" id="MFD2572778.1"/>
    </source>
</evidence>
<accession>A0ABW5M709</accession>
<sequence>MNNTITTVYKFGSEPIVMKDNAALIDAIRQVVPLADHEEVFVNTLFESYTLRAGEFFLQVGEVCRYVGFVNQGLLRYYVLDDGEEHTYDFSPENTFTCNYESFLNSSPSTRFIQAMEDTTLLRISYGHLQRLYEGLEHGQQFGRLVAEQLFVSHLQKLTSFYRDTADQRYDHFLRLFPGLIDRVPQYVVASYVGIKPQSLSRIRAQRAGKHY</sequence>
<feature type="domain" description="Cyclic nucleotide-binding" evidence="1">
    <location>
        <begin position="51"/>
        <end position="134"/>
    </location>
</feature>
<gene>
    <name evidence="2" type="ORF">ACFSUS_19210</name>
</gene>
<dbReference type="RefSeq" id="WP_381525372.1">
    <property type="nucleotide sequence ID" value="NZ_JBHULN010000013.1"/>
</dbReference>
<keyword evidence="3" id="KW-1185">Reference proteome</keyword>
<dbReference type="InterPro" id="IPR018490">
    <property type="entry name" value="cNMP-bd_dom_sf"/>
</dbReference>
<evidence type="ECO:0000313" key="3">
    <source>
        <dbReference type="Proteomes" id="UP001597469"/>
    </source>
</evidence>
<name>A0ABW5M709_9BACT</name>
<protein>
    <submittedName>
        <fullName evidence="2">Crp/Fnr family transcriptional regulator</fullName>
    </submittedName>
</protein>
<dbReference type="Pfam" id="PF00027">
    <property type="entry name" value="cNMP_binding"/>
    <property type="match status" value="1"/>
</dbReference>
<proteinExistence type="predicted"/>
<dbReference type="InterPro" id="IPR014710">
    <property type="entry name" value="RmlC-like_jellyroll"/>
</dbReference>
<dbReference type="Proteomes" id="UP001597469">
    <property type="component" value="Unassembled WGS sequence"/>
</dbReference>